<feature type="transmembrane region" description="Helical" evidence="1">
    <location>
        <begin position="98"/>
        <end position="120"/>
    </location>
</feature>
<keyword evidence="1" id="KW-0472">Membrane</keyword>
<accession>A0A1X7T3T5</accession>
<protein>
    <submittedName>
        <fullName evidence="2">Uncharacterized protein</fullName>
    </submittedName>
</protein>
<keyword evidence="1" id="KW-1133">Transmembrane helix</keyword>
<reference evidence="2" key="1">
    <citation type="submission" date="2017-05" db="UniProtKB">
        <authorList>
            <consortium name="EnsemblMetazoa"/>
        </authorList>
    </citation>
    <scope>IDENTIFICATION</scope>
</reference>
<name>A0A1X7T3T5_AMPQE</name>
<organism evidence="2">
    <name type="scientific">Amphimedon queenslandica</name>
    <name type="common">Sponge</name>
    <dbReference type="NCBI Taxonomy" id="400682"/>
    <lineage>
        <taxon>Eukaryota</taxon>
        <taxon>Metazoa</taxon>
        <taxon>Porifera</taxon>
        <taxon>Demospongiae</taxon>
        <taxon>Heteroscleromorpha</taxon>
        <taxon>Haplosclerida</taxon>
        <taxon>Niphatidae</taxon>
        <taxon>Amphimedon</taxon>
    </lineage>
</organism>
<proteinExistence type="predicted"/>
<sequence length="121" mass="12484">MVRREAGTTGVVVDARKTEVMVNAGMLVGSTETTGPTMDAVITEAGTVEDAPRADEAGGVPAVSSAQSIFLTKEPKYVTAAGVREGEEDMVVVVVPELVVLGALLVPQEVVLVHIAIVILS</sequence>
<evidence type="ECO:0000313" key="2">
    <source>
        <dbReference type="EnsemblMetazoa" id="Aqu2.1.09146_001"/>
    </source>
</evidence>
<evidence type="ECO:0000256" key="1">
    <source>
        <dbReference type="SAM" id="Phobius"/>
    </source>
</evidence>
<dbReference type="AlphaFoldDB" id="A0A1X7T3T5"/>
<dbReference type="InParanoid" id="A0A1X7T3T5"/>
<keyword evidence="1" id="KW-0812">Transmembrane</keyword>
<dbReference type="EnsemblMetazoa" id="Aqu2.1.09146_001">
    <property type="protein sequence ID" value="Aqu2.1.09146_001"/>
    <property type="gene ID" value="Aqu2.1.09146"/>
</dbReference>